<feature type="binding site" description="covalent" evidence="23">
    <location>
        <position position="136"/>
    </location>
    <ligand>
        <name>heme c</name>
        <dbReference type="ChEBI" id="CHEBI:61717"/>
        <label>1</label>
    </ligand>
</feature>
<keyword evidence="6 21" id="KW-1003">Cell membrane</keyword>
<keyword evidence="18 21" id="KW-0406">Ion transport</keyword>
<comment type="cofactor">
    <cofactor evidence="21 23">
        <name>heme c</name>
        <dbReference type="ChEBI" id="CHEBI:61717"/>
    </cofactor>
    <text evidence="21 23">Binds 2 heme C groups per subunit.</text>
</comment>
<organism evidence="26 27">
    <name type="scientific">Candidatus Filomicrobium marinum</name>
    <dbReference type="NCBI Taxonomy" id="1608628"/>
    <lineage>
        <taxon>Bacteria</taxon>
        <taxon>Pseudomonadati</taxon>
        <taxon>Pseudomonadota</taxon>
        <taxon>Alphaproteobacteria</taxon>
        <taxon>Hyphomicrobiales</taxon>
        <taxon>Hyphomicrobiaceae</taxon>
        <taxon>Filomicrobium</taxon>
    </lineage>
</organism>
<evidence type="ECO:0000256" key="12">
    <source>
        <dbReference type="ARBA" id="ARBA00022737"/>
    </source>
</evidence>
<keyword evidence="14 21" id="KW-0249">Electron transport</keyword>
<dbReference type="PIRSF" id="PIRSF000006">
    <property type="entry name" value="Cbb3-Cox_fixP"/>
    <property type="match status" value="1"/>
</dbReference>
<evidence type="ECO:0000256" key="3">
    <source>
        <dbReference type="ARBA" id="ARBA00006113"/>
    </source>
</evidence>
<evidence type="ECO:0000256" key="5">
    <source>
        <dbReference type="ARBA" id="ARBA00022448"/>
    </source>
</evidence>
<evidence type="ECO:0000256" key="14">
    <source>
        <dbReference type="ARBA" id="ARBA00022982"/>
    </source>
</evidence>
<keyword evidence="27" id="KW-1185">Reference proteome</keyword>
<reference evidence="27" key="1">
    <citation type="submission" date="2015-02" db="EMBL/GenBank/DDBJ databases">
        <authorList>
            <person name="Chooi Y.-H."/>
        </authorList>
    </citation>
    <scope>NUCLEOTIDE SEQUENCE [LARGE SCALE GENOMIC DNA]</scope>
    <source>
        <strain evidence="27">strain Y</strain>
    </source>
</reference>
<evidence type="ECO:0000256" key="15">
    <source>
        <dbReference type="ARBA" id="ARBA00022989"/>
    </source>
</evidence>
<dbReference type="PRINTS" id="PR00605">
    <property type="entry name" value="CYTCHROMECIC"/>
</dbReference>
<dbReference type="Gene3D" id="1.10.760.10">
    <property type="entry name" value="Cytochrome c-like domain"/>
    <property type="match status" value="2"/>
</dbReference>
<evidence type="ECO:0000313" key="27">
    <source>
        <dbReference type="Proteomes" id="UP000033187"/>
    </source>
</evidence>
<dbReference type="Pfam" id="PF13442">
    <property type="entry name" value="Cytochrome_CBB3"/>
    <property type="match status" value="2"/>
</dbReference>
<dbReference type="GO" id="GO:0009055">
    <property type="term" value="F:electron transfer activity"/>
    <property type="evidence" value="ECO:0007669"/>
    <property type="project" value="InterPro"/>
</dbReference>
<dbReference type="KEGG" id="fiy:BN1229_v1_2784"/>
<name>A0A0D6JHD6_9HYPH</name>
<comment type="function">
    <text evidence="20">C-type cytochrome. Part of the cbb3-type cytochrome c oxidase complex. FixP subunit is required for transferring electrons from donor cytochrome c via its heme groups to FixO subunit. From there, electrons are shuttled to the catalytic binuclear center of FixN subunit where oxygen reduction takes place. The complex also functions as a proton pump.</text>
</comment>
<feature type="binding site" description="axial binding residue" evidence="22">
    <location>
        <position position="232"/>
    </location>
    <ligand>
        <name>heme c</name>
        <dbReference type="ChEBI" id="CHEBI:61717"/>
        <label>2</label>
    </ligand>
    <ligandPart>
        <name>Fe</name>
        <dbReference type="ChEBI" id="CHEBI:18248"/>
    </ligandPart>
</feature>
<dbReference type="InterPro" id="IPR038414">
    <property type="entry name" value="CcoP_N_sf"/>
</dbReference>
<dbReference type="InterPro" id="IPR032858">
    <property type="entry name" value="CcoP_N"/>
</dbReference>
<evidence type="ECO:0000256" key="1">
    <source>
        <dbReference type="ARBA" id="ARBA00004533"/>
    </source>
</evidence>
<dbReference type="GO" id="GO:0005886">
    <property type="term" value="C:plasma membrane"/>
    <property type="evidence" value="ECO:0007669"/>
    <property type="project" value="UniProtKB-SubCell"/>
</dbReference>
<comment type="similarity">
    <text evidence="3 21">Belongs to the CcoP / FixP family.</text>
</comment>
<evidence type="ECO:0000256" key="7">
    <source>
        <dbReference type="ARBA" id="ARBA00022519"/>
    </source>
</evidence>
<dbReference type="InterPro" id="IPR008168">
    <property type="entry name" value="Cyt_C_IC"/>
</dbReference>
<accession>A0A0D6JHD6</accession>
<dbReference type="EMBL" id="LN829119">
    <property type="protein sequence ID" value="CPR20829.1"/>
    <property type="molecule type" value="Genomic_DNA"/>
</dbReference>
<evidence type="ECO:0000256" key="9">
    <source>
        <dbReference type="ARBA" id="ARBA00022660"/>
    </source>
</evidence>
<dbReference type="NCBIfam" id="TIGR00782">
    <property type="entry name" value="ccoP"/>
    <property type="match status" value="1"/>
</dbReference>
<comment type="pathway">
    <text evidence="2 21">Energy metabolism; oxidative phosphorylation.</text>
</comment>
<dbReference type="InterPro" id="IPR036909">
    <property type="entry name" value="Cyt_c-like_dom_sf"/>
</dbReference>
<evidence type="ECO:0000256" key="24">
    <source>
        <dbReference type="SAM" id="Phobius"/>
    </source>
</evidence>
<evidence type="ECO:0000256" key="13">
    <source>
        <dbReference type="ARBA" id="ARBA00022781"/>
    </source>
</evidence>
<keyword evidence="17 21" id="KW-0408">Iron</keyword>
<evidence type="ECO:0000256" key="11">
    <source>
        <dbReference type="ARBA" id="ARBA00022723"/>
    </source>
</evidence>
<dbReference type="PROSITE" id="PS51007">
    <property type="entry name" value="CYTC"/>
    <property type="match status" value="2"/>
</dbReference>
<keyword evidence="12" id="KW-0677">Repeat</keyword>
<keyword evidence="5 21" id="KW-0813">Transport</keyword>
<gene>
    <name evidence="26" type="primary">fixPc</name>
    <name evidence="26" type="ORF">YBN1229_v1_2784</name>
</gene>
<dbReference type="PANTHER" id="PTHR33751:SF1">
    <property type="entry name" value="CBB3-TYPE CYTOCHROME C OXIDASE SUBUNIT FIXP"/>
    <property type="match status" value="1"/>
</dbReference>
<evidence type="ECO:0000256" key="18">
    <source>
        <dbReference type="ARBA" id="ARBA00023065"/>
    </source>
</evidence>
<dbReference type="KEGG" id="fil:BN1229_v1_3136"/>
<dbReference type="InterPro" id="IPR009056">
    <property type="entry name" value="Cyt_c-like_dom"/>
</dbReference>
<feature type="domain" description="Cytochrome c" evidence="25">
    <location>
        <begin position="215"/>
        <end position="296"/>
    </location>
</feature>
<feature type="binding site" description="covalent" evidence="23">
    <location>
        <position position="133"/>
    </location>
    <ligand>
        <name>heme c</name>
        <dbReference type="ChEBI" id="CHEBI:61717"/>
        <label>1</label>
    </ligand>
</feature>
<dbReference type="GO" id="GO:0006119">
    <property type="term" value="P:oxidative phosphorylation"/>
    <property type="evidence" value="ECO:0007669"/>
    <property type="project" value="UniProtKB-UniPathway"/>
</dbReference>
<dbReference type="UniPathway" id="UPA00705"/>
<feature type="binding site" description="axial binding residue" evidence="22">
    <location>
        <position position="137"/>
    </location>
    <ligand>
        <name>heme c</name>
        <dbReference type="ChEBI" id="CHEBI:61717"/>
        <label>1</label>
    </ligand>
    <ligandPart>
        <name>Fe</name>
        <dbReference type="ChEBI" id="CHEBI:18248"/>
    </ligandPart>
</feature>
<dbReference type="InterPro" id="IPR004678">
    <property type="entry name" value="Cyt_c_oxidase_cbb3_su3"/>
</dbReference>
<sequence length="300" mass="32540">MKPPAFLLRTIEMSKEEIDEVTGVSTTGHEWDGIKELNNPMPRWWVRTFYATIIWGIAYTIAMPAWPMIESATKGVLGYSSRAELRAELDEATATQASRRTAIKEKSLNEILADDELRRFAISAGSAAFKVNCSQCHGSGAQGSPGYPNLNDDDWLWGGDIKSIYQSIAHGIRFNGDPDTRISEMPAFAGVLEDKQIKEVAAYVASLSNTSSDPALVEPGKVVYEENCAACHGDGGQGGRDMGAPNLVDAIWFYGASEAEIAAQVRAPKHGAMPAWLERLGETTVKELAVYVHSLGGGEE</sequence>
<evidence type="ECO:0000256" key="4">
    <source>
        <dbReference type="ARBA" id="ARBA00011203"/>
    </source>
</evidence>
<evidence type="ECO:0000256" key="23">
    <source>
        <dbReference type="PIRSR" id="PIRSR000006-2"/>
    </source>
</evidence>
<dbReference type="PANTHER" id="PTHR33751">
    <property type="entry name" value="CBB3-TYPE CYTOCHROME C OXIDASE SUBUNIT FIXP"/>
    <property type="match status" value="1"/>
</dbReference>
<keyword evidence="11 21" id="KW-0479">Metal-binding</keyword>
<keyword evidence="13 21" id="KW-0375">Hydrogen ion transport</keyword>
<keyword evidence="19 21" id="KW-0472">Membrane</keyword>
<evidence type="ECO:0000256" key="22">
    <source>
        <dbReference type="PIRSR" id="PIRSR000006-1"/>
    </source>
</evidence>
<evidence type="ECO:0000256" key="19">
    <source>
        <dbReference type="ARBA" id="ARBA00023136"/>
    </source>
</evidence>
<dbReference type="GO" id="GO:0016491">
    <property type="term" value="F:oxidoreductase activity"/>
    <property type="evidence" value="ECO:0007669"/>
    <property type="project" value="UniProtKB-KW"/>
</dbReference>
<keyword evidence="8 21" id="KW-0349">Heme</keyword>
<dbReference type="Proteomes" id="UP000033187">
    <property type="component" value="Chromosome 1"/>
</dbReference>
<evidence type="ECO:0000313" key="26">
    <source>
        <dbReference type="EMBL" id="CPR20829.1"/>
    </source>
</evidence>
<evidence type="ECO:0000259" key="25">
    <source>
        <dbReference type="PROSITE" id="PS51007"/>
    </source>
</evidence>
<dbReference type="Gene3D" id="6.10.280.130">
    <property type="match status" value="1"/>
</dbReference>
<evidence type="ECO:0000256" key="21">
    <source>
        <dbReference type="PIRNR" id="PIRNR000006"/>
    </source>
</evidence>
<feature type="domain" description="Cytochrome c" evidence="25">
    <location>
        <begin position="120"/>
        <end position="208"/>
    </location>
</feature>
<protein>
    <recommendedName>
        <fullName evidence="21">Cbb3-type cytochrome c oxidase subunit</fullName>
    </recommendedName>
</protein>
<dbReference type="SUPFAM" id="SSF46626">
    <property type="entry name" value="Cytochrome c"/>
    <property type="match status" value="2"/>
</dbReference>
<dbReference type="AlphaFoldDB" id="A0A0D6JHD6"/>
<evidence type="ECO:0000256" key="8">
    <source>
        <dbReference type="ARBA" id="ARBA00022617"/>
    </source>
</evidence>
<keyword evidence="7 21" id="KW-0997">Cell inner membrane</keyword>
<dbReference type="GO" id="GO:0020037">
    <property type="term" value="F:heme binding"/>
    <property type="evidence" value="ECO:0007669"/>
    <property type="project" value="InterPro"/>
</dbReference>
<dbReference type="GO" id="GO:1902600">
    <property type="term" value="P:proton transmembrane transport"/>
    <property type="evidence" value="ECO:0007669"/>
    <property type="project" value="UniProtKB-KW"/>
</dbReference>
<keyword evidence="15 24" id="KW-1133">Transmembrane helix</keyword>
<keyword evidence="9 21" id="KW-0679">Respiratory chain</keyword>
<keyword evidence="10 24" id="KW-0812">Transmembrane</keyword>
<evidence type="ECO:0000256" key="10">
    <source>
        <dbReference type="ARBA" id="ARBA00022692"/>
    </source>
</evidence>
<feature type="transmembrane region" description="Helical" evidence="24">
    <location>
        <begin position="44"/>
        <end position="66"/>
    </location>
</feature>
<proteinExistence type="inferred from homology"/>
<dbReference type="Pfam" id="PF14715">
    <property type="entry name" value="FixP_N"/>
    <property type="match status" value="1"/>
</dbReference>
<feature type="binding site" description="covalent" evidence="23">
    <location>
        <position position="228"/>
    </location>
    <ligand>
        <name>heme c</name>
        <dbReference type="ChEBI" id="CHEBI:61717"/>
        <label>2</label>
    </ligand>
</feature>
<dbReference type="GO" id="GO:0005506">
    <property type="term" value="F:iron ion binding"/>
    <property type="evidence" value="ECO:0007669"/>
    <property type="project" value="InterPro"/>
</dbReference>
<feature type="binding site" description="covalent" evidence="23">
    <location>
        <position position="231"/>
    </location>
    <ligand>
        <name>heme c</name>
        <dbReference type="ChEBI" id="CHEBI:61717"/>
        <label>2</label>
    </ligand>
</feature>
<evidence type="ECO:0000256" key="17">
    <source>
        <dbReference type="ARBA" id="ARBA00023004"/>
    </source>
</evidence>
<evidence type="ECO:0000256" key="6">
    <source>
        <dbReference type="ARBA" id="ARBA00022475"/>
    </source>
</evidence>
<keyword evidence="16 21" id="KW-0560">Oxidoreductase</keyword>
<evidence type="ECO:0000256" key="20">
    <source>
        <dbReference type="ARBA" id="ARBA00025525"/>
    </source>
</evidence>
<dbReference type="InterPro" id="IPR050597">
    <property type="entry name" value="Cytochrome_c_Oxidase_Subunit"/>
</dbReference>
<evidence type="ECO:0000256" key="16">
    <source>
        <dbReference type="ARBA" id="ARBA00023002"/>
    </source>
</evidence>
<comment type="subcellular location">
    <subcellularLocation>
        <location evidence="1 21">Cell inner membrane</location>
    </subcellularLocation>
</comment>
<feature type="binding site" description="axial binding residue" evidence="22">
    <location>
        <position position="273"/>
    </location>
    <ligand>
        <name>heme c</name>
        <dbReference type="ChEBI" id="CHEBI:61717"/>
        <label>1</label>
    </ligand>
    <ligandPart>
        <name>Fe</name>
        <dbReference type="ChEBI" id="CHEBI:18248"/>
    </ligandPart>
</feature>
<comment type="subunit">
    <text evidence="4">Component of the cbb3-type cytochrome c oxidase at least composed of FixN, FixO, FixQ and FixP.</text>
</comment>
<feature type="binding site" description="axial binding residue" evidence="22">
    <location>
        <position position="185"/>
    </location>
    <ligand>
        <name>heme c</name>
        <dbReference type="ChEBI" id="CHEBI:61717"/>
        <label>2</label>
    </ligand>
    <ligandPart>
        <name>Fe</name>
        <dbReference type="ChEBI" id="CHEBI:18248"/>
    </ligandPart>
</feature>
<evidence type="ECO:0000256" key="2">
    <source>
        <dbReference type="ARBA" id="ARBA00004673"/>
    </source>
</evidence>